<organism evidence="10 11">
    <name type="scientific">Ilumatobacter coccineus (strain NBRC 103263 / KCTC 29153 / YM16-304)</name>
    <dbReference type="NCBI Taxonomy" id="1313172"/>
    <lineage>
        <taxon>Bacteria</taxon>
        <taxon>Bacillati</taxon>
        <taxon>Actinomycetota</taxon>
        <taxon>Acidimicrobiia</taxon>
        <taxon>Acidimicrobiales</taxon>
        <taxon>Ilumatobacteraceae</taxon>
        <taxon>Ilumatobacter</taxon>
    </lineage>
</organism>
<feature type="domain" description="Acyl-CoA dehydrogenase/oxidase N-terminal" evidence="9">
    <location>
        <begin position="154"/>
        <end position="269"/>
    </location>
</feature>
<evidence type="ECO:0000313" key="10">
    <source>
        <dbReference type="EMBL" id="BAN01728.1"/>
    </source>
</evidence>
<keyword evidence="11" id="KW-1185">Reference proteome</keyword>
<keyword evidence="4 6" id="KW-0274">FAD</keyword>
<name>A0A6C7EAR4_ILUCY</name>
<dbReference type="SUPFAM" id="SSF47203">
    <property type="entry name" value="Acyl-CoA dehydrogenase C-terminal domain-like"/>
    <property type="match status" value="1"/>
</dbReference>
<dbReference type="InterPro" id="IPR009100">
    <property type="entry name" value="AcylCoA_DH/oxidase_NM_dom_sf"/>
</dbReference>
<comment type="cofactor">
    <cofactor evidence="1 6">
        <name>FAD</name>
        <dbReference type="ChEBI" id="CHEBI:57692"/>
    </cofactor>
</comment>
<dbReference type="Gene3D" id="2.40.110.10">
    <property type="entry name" value="Butyryl-CoA Dehydrogenase, subunit A, domain 2"/>
    <property type="match status" value="1"/>
</dbReference>
<comment type="similarity">
    <text evidence="2 6">Belongs to the acyl-CoA dehydrogenase family.</text>
</comment>
<dbReference type="PANTHER" id="PTHR43884:SF25">
    <property type="entry name" value="ACYL-COA DEHYDROGENASE YDBM-RELATED"/>
    <property type="match status" value="1"/>
</dbReference>
<keyword evidence="5 6" id="KW-0560">Oxidoreductase</keyword>
<dbReference type="SUPFAM" id="SSF56645">
    <property type="entry name" value="Acyl-CoA dehydrogenase NM domain-like"/>
    <property type="match status" value="1"/>
</dbReference>
<dbReference type="InterPro" id="IPR006091">
    <property type="entry name" value="Acyl-CoA_Oxase/DH_mid-dom"/>
</dbReference>
<dbReference type="InterPro" id="IPR013786">
    <property type="entry name" value="AcylCoA_DH/ox_N"/>
</dbReference>
<feature type="domain" description="Acyl-CoA oxidase/dehydrogenase middle" evidence="8">
    <location>
        <begin position="273"/>
        <end position="358"/>
    </location>
</feature>
<evidence type="ECO:0000259" key="9">
    <source>
        <dbReference type="Pfam" id="PF02771"/>
    </source>
</evidence>
<dbReference type="Proteomes" id="UP000011863">
    <property type="component" value="Chromosome"/>
</dbReference>
<proteinExistence type="inferred from homology"/>
<evidence type="ECO:0000256" key="3">
    <source>
        <dbReference type="ARBA" id="ARBA00022630"/>
    </source>
</evidence>
<dbReference type="InterPro" id="IPR009075">
    <property type="entry name" value="AcylCo_DH/oxidase_C"/>
</dbReference>
<evidence type="ECO:0000256" key="5">
    <source>
        <dbReference type="ARBA" id="ARBA00023002"/>
    </source>
</evidence>
<dbReference type="InterPro" id="IPR046373">
    <property type="entry name" value="Acyl-CoA_Oxase/DH_mid-dom_sf"/>
</dbReference>
<gene>
    <name evidence="10" type="ORF">YM304_14140</name>
</gene>
<dbReference type="InterPro" id="IPR006089">
    <property type="entry name" value="Acyl-CoA_DH_CS"/>
</dbReference>
<dbReference type="AlphaFoldDB" id="A0A6C7EAR4"/>
<dbReference type="Pfam" id="PF02770">
    <property type="entry name" value="Acyl-CoA_dh_M"/>
    <property type="match status" value="1"/>
</dbReference>
<keyword evidence="3 6" id="KW-0285">Flavoprotein</keyword>
<dbReference type="EMBL" id="AP012057">
    <property type="protein sequence ID" value="BAN01728.1"/>
    <property type="molecule type" value="Genomic_DNA"/>
</dbReference>
<dbReference type="KEGG" id="aym:YM304_14140"/>
<evidence type="ECO:0000256" key="1">
    <source>
        <dbReference type="ARBA" id="ARBA00001974"/>
    </source>
</evidence>
<accession>A0A6C7EAR4</accession>
<dbReference type="Pfam" id="PF00441">
    <property type="entry name" value="Acyl-CoA_dh_1"/>
    <property type="match status" value="1"/>
</dbReference>
<dbReference type="InterPro" id="IPR037069">
    <property type="entry name" value="AcylCoA_DH/ox_N_sf"/>
</dbReference>
<dbReference type="PANTHER" id="PTHR43884">
    <property type="entry name" value="ACYL-COA DEHYDROGENASE"/>
    <property type="match status" value="1"/>
</dbReference>
<evidence type="ECO:0000259" key="8">
    <source>
        <dbReference type="Pfam" id="PF02770"/>
    </source>
</evidence>
<dbReference type="GO" id="GO:0003995">
    <property type="term" value="F:acyl-CoA dehydrogenase activity"/>
    <property type="evidence" value="ECO:0007669"/>
    <property type="project" value="InterPro"/>
</dbReference>
<dbReference type="Gene3D" id="1.10.540.10">
    <property type="entry name" value="Acyl-CoA dehydrogenase/oxidase, N-terminal domain"/>
    <property type="match status" value="1"/>
</dbReference>
<reference evidence="10 11" key="1">
    <citation type="journal article" date="2013" name="Int. J. Syst. Evol. Microbiol.">
        <title>Ilumatobacter nonamiense sp. nov. and Ilumatobacter coccineum sp. nov., isolated from seashore sand.</title>
        <authorList>
            <person name="Matsumoto A."/>
            <person name="Kasai H."/>
            <person name="Matsuo Y."/>
            <person name="Shizuri Y."/>
            <person name="Ichikawa N."/>
            <person name="Fujita N."/>
            <person name="Omura S."/>
            <person name="Takahashi Y."/>
        </authorList>
    </citation>
    <scope>NUCLEOTIDE SEQUENCE [LARGE SCALE GENOMIC DNA]</scope>
    <source>
        <strain evidence="11">NBRC 103263 / KCTC 29153 / YM16-304</strain>
    </source>
</reference>
<dbReference type="EC" id="1.3.99.-" evidence="10"/>
<evidence type="ECO:0000259" key="7">
    <source>
        <dbReference type="Pfam" id="PF00441"/>
    </source>
</evidence>
<evidence type="ECO:0000313" key="11">
    <source>
        <dbReference type="Proteomes" id="UP000011863"/>
    </source>
</evidence>
<dbReference type="InterPro" id="IPR036250">
    <property type="entry name" value="AcylCo_DH-like_C"/>
</dbReference>
<feature type="domain" description="Acyl-CoA dehydrogenase/oxidase C-terminal" evidence="7">
    <location>
        <begin position="411"/>
        <end position="557"/>
    </location>
</feature>
<evidence type="ECO:0000256" key="6">
    <source>
        <dbReference type="RuleBase" id="RU362125"/>
    </source>
</evidence>
<dbReference type="PROSITE" id="PS00073">
    <property type="entry name" value="ACYL_COA_DH_2"/>
    <property type="match status" value="1"/>
</dbReference>
<protein>
    <submittedName>
        <fullName evidence="10">Putative acyl-CoA dehydrogenase</fullName>
        <ecNumber evidence="10">1.3.99.-</ecNumber>
    </submittedName>
</protein>
<sequence>MSHMVPGRARYHSPGYRSVISPVMTAPDLPAAADVIDLADRVVGKAVRRLASLDGGPDEHQVLAYDIAHAASAVATAKSLVDYGNKGDVEAKITCAYAADMAHDLTSKILGREADWGVERDAMADAHAFMATYRAPEFLASLADTPGPSHLSSDMEMVADTFDSFAQNVIAPHAEHVHRTNADVPEEIVSGMAELGAFGLSVPAEYGGYSEGGDEEYIAMVAATEALSKASLGIGGSLITRPEILTRALVKGGTEEQKQKWLPLLATAEVMPAVAVTEPDYGSDVAGIKVTATPKDGPNGEAGWVINGVKTWCTFGARADALTLLARTDPDRTKTHRGLSLFIVPKPRGDAHGFDLRQEIDGPDGPVSTGGRMEGSPIDTIGYRGMHSYEISLEDWWVPAENQVGGEEGLGKGFYYQMAGFENGRLQTAARAVGVMQAAYEQALDYAENRKVFGTAILDYQLTRAKLGRIAVLTQAGRQFALAVATLMAKGQGAMEASMVKAYVCKAAEWVTREAMQIHGGMGYAEEFPVSRLFVDARVLSIFEGADETLCLKVIARQLIAASNAD</sequence>
<dbReference type="Gene3D" id="1.20.140.10">
    <property type="entry name" value="Butyryl-CoA Dehydrogenase, subunit A, domain 3"/>
    <property type="match status" value="1"/>
</dbReference>
<dbReference type="Pfam" id="PF02771">
    <property type="entry name" value="Acyl-CoA_dh_N"/>
    <property type="match status" value="1"/>
</dbReference>
<dbReference type="GO" id="GO:0050660">
    <property type="term" value="F:flavin adenine dinucleotide binding"/>
    <property type="evidence" value="ECO:0007669"/>
    <property type="project" value="InterPro"/>
</dbReference>
<evidence type="ECO:0000256" key="2">
    <source>
        <dbReference type="ARBA" id="ARBA00009347"/>
    </source>
</evidence>
<evidence type="ECO:0000256" key="4">
    <source>
        <dbReference type="ARBA" id="ARBA00022827"/>
    </source>
</evidence>